<keyword evidence="10" id="KW-0472">Membrane</keyword>
<dbReference type="GO" id="GO:0005576">
    <property type="term" value="C:extracellular region"/>
    <property type="evidence" value="ECO:0007669"/>
    <property type="project" value="TreeGrafter"/>
</dbReference>
<dbReference type="EMBL" id="BSXU01009779">
    <property type="protein sequence ID" value="GME69746.1"/>
    <property type="molecule type" value="Genomic_DNA"/>
</dbReference>
<evidence type="ECO:0000259" key="11">
    <source>
        <dbReference type="PROSITE" id="PS51210"/>
    </source>
</evidence>
<dbReference type="GO" id="GO:0005886">
    <property type="term" value="C:plasma membrane"/>
    <property type="evidence" value="ECO:0007669"/>
    <property type="project" value="TreeGrafter"/>
</dbReference>
<evidence type="ECO:0000256" key="1">
    <source>
        <dbReference type="ARBA" id="ARBA00008780"/>
    </source>
</evidence>
<dbReference type="Gene3D" id="3.40.1090.10">
    <property type="entry name" value="Cytosolic phospholipase A2 catalytic domain"/>
    <property type="match status" value="1"/>
</dbReference>
<dbReference type="PROSITE" id="PS51210">
    <property type="entry name" value="PLA2C"/>
    <property type="match status" value="1"/>
</dbReference>
<keyword evidence="6 8" id="KW-0443">Lipid metabolism</keyword>
<keyword evidence="10" id="KW-1133">Transmembrane helix</keyword>
<evidence type="ECO:0000256" key="8">
    <source>
        <dbReference type="PROSITE-ProRule" id="PRU00555"/>
    </source>
</evidence>
<dbReference type="AlphaFoldDB" id="A0A9W6SZN5"/>
<feature type="domain" description="PLA2c" evidence="11">
    <location>
        <begin position="1"/>
        <end position="166"/>
    </location>
</feature>
<evidence type="ECO:0000256" key="7">
    <source>
        <dbReference type="ARBA" id="ARBA00023180"/>
    </source>
</evidence>
<dbReference type="GO" id="GO:0004623">
    <property type="term" value="F:phospholipase A2 activity"/>
    <property type="evidence" value="ECO:0007669"/>
    <property type="project" value="TreeGrafter"/>
</dbReference>
<dbReference type="GO" id="GO:0005829">
    <property type="term" value="C:cytosol"/>
    <property type="evidence" value="ECO:0007669"/>
    <property type="project" value="TreeGrafter"/>
</dbReference>
<gene>
    <name evidence="12" type="ORF">Amon01_000909700</name>
</gene>
<evidence type="ECO:0000256" key="10">
    <source>
        <dbReference type="SAM" id="Phobius"/>
    </source>
</evidence>
<dbReference type="InterPro" id="IPR002642">
    <property type="entry name" value="LysoPLipase_cat_dom"/>
</dbReference>
<dbReference type="PANTHER" id="PTHR10728:SF33">
    <property type="entry name" value="LYSOPHOSPHOLIPASE 1-RELATED"/>
    <property type="match status" value="1"/>
</dbReference>
<protein>
    <recommendedName>
        <fullName evidence="2 9">Lysophospholipase</fullName>
        <ecNumber evidence="2 9">3.1.1.5</ecNumber>
    </recommendedName>
</protein>
<evidence type="ECO:0000256" key="4">
    <source>
        <dbReference type="ARBA" id="ARBA00022801"/>
    </source>
</evidence>
<evidence type="ECO:0000256" key="6">
    <source>
        <dbReference type="ARBA" id="ARBA00023098"/>
    </source>
</evidence>
<dbReference type="PANTHER" id="PTHR10728">
    <property type="entry name" value="CYTOSOLIC PHOSPHOLIPASE A2"/>
    <property type="match status" value="1"/>
</dbReference>
<dbReference type="GO" id="GO:0046475">
    <property type="term" value="P:glycerophospholipid catabolic process"/>
    <property type="evidence" value="ECO:0007669"/>
    <property type="project" value="TreeGrafter"/>
</dbReference>
<comment type="caution">
    <text evidence="12">The sequence shown here is derived from an EMBL/GenBank/DDBJ whole genome shotgun (WGS) entry which is preliminary data.</text>
</comment>
<keyword evidence="10" id="KW-0812">Transmembrane</keyword>
<feature type="transmembrane region" description="Helical" evidence="10">
    <location>
        <begin position="203"/>
        <end position="220"/>
    </location>
</feature>
<keyword evidence="4 8" id="KW-0378">Hydrolase</keyword>
<proteinExistence type="inferred from homology"/>
<comment type="catalytic activity">
    <reaction evidence="9">
        <text>a 1-acyl-sn-glycero-3-phosphocholine + H2O = sn-glycerol 3-phosphocholine + a fatty acid + H(+)</text>
        <dbReference type="Rhea" id="RHEA:15177"/>
        <dbReference type="ChEBI" id="CHEBI:15377"/>
        <dbReference type="ChEBI" id="CHEBI:15378"/>
        <dbReference type="ChEBI" id="CHEBI:16870"/>
        <dbReference type="ChEBI" id="CHEBI:28868"/>
        <dbReference type="ChEBI" id="CHEBI:58168"/>
        <dbReference type="EC" id="3.1.1.5"/>
    </reaction>
</comment>
<sequence length="221" mass="24631">MAYDNSMDTLQGWPNGVSIVKTYERQFTNQSNHTAFPYVPDSQSFLNLNLTAKPTFFGCYSSNLTDLMKEVGTDTVPPLVVYVANRPFTFDSNTSTFKMSYDNEEKLSLIENGFAVSTRKNLTLDDEYRACIGCAILQRSRERLGMPLGSQCQKCFDEYCWDGSLDTDVSHNINFTEDGMTNDSDTTNASSGTSSLLSSKNSFVNTWGVIIGIFVICMIGF</sequence>
<keyword evidence="5 8" id="KW-0442">Lipid degradation</keyword>
<dbReference type="OrthoDB" id="4084751at2759"/>
<keyword evidence="13" id="KW-1185">Reference proteome</keyword>
<evidence type="ECO:0000256" key="5">
    <source>
        <dbReference type="ARBA" id="ARBA00022963"/>
    </source>
</evidence>
<dbReference type="GO" id="GO:0004622">
    <property type="term" value="F:phosphatidylcholine lysophospholipase activity"/>
    <property type="evidence" value="ECO:0007669"/>
    <property type="project" value="UniProtKB-EC"/>
</dbReference>
<dbReference type="GO" id="GO:0005783">
    <property type="term" value="C:endoplasmic reticulum"/>
    <property type="evidence" value="ECO:0007669"/>
    <property type="project" value="TreeGrafter"/>
</dbReference>
<organism evidence="12 13">
    <name type="scientific">Ambrosiozyma monospora</name>
    <name type="common">Yeast</name>
    <name type="synonym">Endomycopsis monosporus</name>
    <dbReference type="NCBI Taxonomy" id="43982"/>
    <lineage>
        <taxon>Eukaryota</taxon>
        <taxon>Fungi</taxon>
        <taxon>Dikarya</taxon>
        <taxon>Ascomycota</taxon>
        <taxon>Saccharomycotina</taxon>
        <taxon>Pichiomycetes</taxon>
        <taxon>Pichiales</taxon>
        <taxon>Pichiaceae</taxon>
        <taxon>Ambrosiozyma</taxon>
    </lineage>
</organism>
<dbReference type="SUPFAM" id="SSF52151">
    <property type="entry name" value="FabD/lysophospholipase-like"/>
    <property type="match status" value="1"/>
</dbReference>
<evidence type="ECO:0000313" key="13">
    <source>
        <dbReference type="Proteomes" id="UP001165063"/>
    </source>
</evidence>
<evidence type="ECO:0000313" key="12">
    <source>
        <dbReference type="EMBL" id="GME69746.1"/>
    </source>
</evidence>
<dbReference type="Pfam" id="PF01735">
    <property type="entry name" value="PLA2_B"/>
    <property type="match status" value="1"/>
</dbReference>
<dbReference type="InterPro" id="IPR016035">
    <property type="entry name" value="Acyl_Trfase/lysoPLipase"/>
</dbReference>
<accession>A0A9W6SZN5</accession>
<dbReference type="EC" id="3.1.1.5" evidence="2 9"/>
<evidence type="ECO:0000256" key="9">
    <source>
        <dbReference type="RuleBase" id="RU362103"/>
    </source>
</evidence>
<keyword evidence="3" id="KW-0732">Signal</keyword>
<comment type="similarity">
    <text evidence="1 9">Belongs to the lysophospholipase family.</text>
</comment>
<evidence type="ECO:0000256" key="3">
    <source>
        <dbReference type="ARBA" id="ARBA00022729"/>
    </source>
</evidence>
<keyword evidence="7" id="KW-0325">Glycoprotein</keyword>
<dbReference type="Proteomes" id="UP001165063">
    <property type="component" value="Unassembled WGS sequence"/>
</dbReference>
<evidence type="ECO:0000256" key="2">
    <source>
        <dbReference type="ARBA" id="ARBA00013274"/>
    </source>
</evidence>
<name>A0A9W6SZN5_AMBMO</name>
<reference evidence="12" key="1">
    <citation type="submission" date="2023-04" db="EMBL/GenBank/DDBJ databases">
        <title>Ambrosiozyma monospora NBRC 1965.</title>
        <authorList>
            <person name="Ichikawa N."/>
            <person name="Sato H."/>
            <person name="Tonouchi N."/>
        </authorList>
    </citation>
    <scope>NUCLEOTIDE SEQUENCE</scope>
    <source>
        <strain evidence="12">NBRC 1965</strain>
    </source>
</reference>